<dbReference type="PANTHER" id="PTHR44591">
    <property type="entry name" value="STRESS RESPONSE REGULATOR PROTEIN 1"/>
    <property type="match status" value="1"/>
</dbReference>
<sequence length="144" mass="15624">MECAMEISKISQQANVDSTKPARLILFIDDNPLVLETVKQLLEKSSFNLLAKDDPFDGLCGLVKNKPSAVFIDASMGAMSGYQFCALVKAQVNYQYIPLVMVLEYANDLEQAKAYAAGANAVLVKPFGKNELLKAMNFPGAQAA</sequence>
<evidence type="ECO:0000313" key="4">
    <source>
        <dbReference type="EMBL" id="PCJ43684.1"/>
    </source>
</evidence>
<dbReference type="GO" id="GO:0000160">
    <property type="term" value="P:phosphorelay signal transduction system"/>
    <property type="evidence" value="ECO:0007669"/>
    <property type="project" value="InterPro"/>
</dbReference>
<gene>
    <name evidence="4" type="ORF">COA71_02090</name>
</gene>
<dbReference type="Proteomes" id="UP000228987">
    <property type="component" value="Unassembled WGS sequence"/>
</dbReference>
<name>A0A2A5CIH9_9GAMM</name>
<dbReference type="PANTHER" id="PTHR44591:SF23">
    <property type="entry name" value="CHEY SUBFAMILY"/>
    <property type="match status" value="1"/>
</dbReference>
<comment type="caution">
    <text evidence="4">The sequence shown here is derived from an EMBL/GenBank/DDBJ whole genome shotgun (WGS) entry which is preliminary data.</text>
</comment>
<evidence type="ECO:0000256" key="2">
    <source>
        <dbReference type="PROSITE-ProRule" id="PRU00169"/>
    </source>
</evidence>
<proteinExistence type="predicted"/>
<feature type="domain" description="Response regulatory" evidence="3">
    <location>
        <begin position="24"/>
        <end position="140"/>
    </location>
</feature>
<dbReference type="PROSITE" id="PS50110">
    <property type="entry name" value="RESPONSE_REGULATORY"/>
    <property type="match status" value="1"/>
</dbReference>
<evidence type="ECO:0000259" key="3">
    <source>
        <dbReference type="PROSITE" id="PS50110"/>
    </source>
</evidence>
<accession>A0A2A5CIH9</accession>
<protein>
    <recommendedName>
        <fullName evidence="3">Response regulatory domain-containing protein</fullName>
    </recommendedName>
</protein>
<keyword evidence="1 2" id="KW-0597">Phosphoprotein</keyword>
<feature type="modified residue" description="4-aspartylphosphate" evidence="2">
    <location>
        <position position="73"/>
    </location>
</feature>
<evidence type="ECO:0000256" key="1">
    <source>
        <dbReference type="ARBA" id="ARBA00022553"/>
    </source>
</evidence>
<dbReference type="EMBL" id="NVWI01000001">
    <property type="protein sequence ID" value="PCJ43684.1"/>
    <property type="molecule type" value="Genomic_DNA"/>
</dbReference>
<dbReference type="SMART" id="SM00448">
    <property type="entry name" value="REC"/>
    <property type="match status" value="1"/>
</dbReference>
<dbReference type="Gene3D" id="3.40.50.2300">
    <property type="match status" value="1"/>
</dbReference>
<dbReference type="SUPFAM" id="SSF52172">
    <property type="entry name" value="CheY-like"/>
    <property type="match status" value="1"/>
</dbReference>
<dbReference type="InterPro" id="IPR001789">
    <property type="entry name" value="Sig_transdc_resp-reg_receiver"/>
</dbReference>
<dbReference type="Pfam" id="PF00072">
    <property type="entry name" value="Response_reg"/>
    <property type="match status" value="1"/>
</dbReference>
<organism evidence="4 5">
    <name type="scientific">SAR86 cluster bacterium</name>
    <dbReference type="NCBI Taxonomy" id="2030880"/>
    <lineage>
        <taxon>Bacteria</taxon>
        <taxon>Pseudomonadati</taxon>
        <taxon>Pseudomonadota</taxon>
        <taxon>Gammaproteobacteria</taxon>
        <taxon>SAR86 cluster</taxon>
    </lineage>
</organism>
<dbReference type="InterPro" id="IPR011006">
    <property type="entry name" value="CheY-like_superfamily"/>
</dbReference>
<evidence type="ECO:0000313" key="5">
    <source>
        <dbReference type="Proteomes" id="UP000228987"/>
    </source>
</evidence>
<dbReference type="AlphaFoldDB" id="A0A2A5CIH9"/>
<dbReference type="InterPro" id="IPR050595">
    <property type="entry name" value="Bact_response_regulator"/>
</dbReference>
<reference evidence="5" key="1">
    <citation type="submission" date="2017-08" db="EMBL/GenBank/DDBJ databases">
        <title>A dynamic microbial community with high functional redundancy inhabits the cold, oxic subseafloor aquifer.</title>
        <authorList>
            <person name="Tully B.J."/>
            <person name="Wheat C.G."/>
            <person name="Glazer B.T."/>
            <person name="Huber J.A."/>
        </authorList>
    </citation>
    <scope>NUCLEOTIDE SEQUENCE [LARGE SCALE GENOMIC DNA]</scope>
</reference>